<feature type="compositionally biased region" description="Acidic residues" evidence="1">
    <location>
        <begin position="248"/>
        <end position="266"/>
    </location>
</feature>
<feature type="region of interest" description="Disordered" evidence="1">
    <location>
        <begin position="248"/>
        <end position="284"/>
    </location>
</feature>
<sequence>MVRSASQPDSAPPDSSPKAGGVNHINYGTEHSSKATGQTNERSHNLGSSVYKAPSDEGDELETNLFSGALGIYEAARRAEAAYGRALREGSSWRAEDVRKFYELGTLAEDAQDVADSVLPTLRFEDDRKTIRKRLNSLYSRVHNEIQSDLIDIGPYSTPRDRFTRISEWVRPLQRFFGDQTHWWSESRPTVKRWHEVLSEVRRSEASADDPSQSQNDTLATNKSGNPFGIPSQLGYDWNRDTEGYLQAEEDDSDSDGSSDQDEQSLDEDHSEAPTESTGTNWPTKIAATIASTIFAGAIISRFRTGPLDVSKGSGGLWSLLTSKRV</sequence>
<feature type="compositionally biased region" description="Polar residues" evidence="1">
    <location>
        <begin position="274"/>
        <end position="283"/>
    </location>
</feature>
<protein>
    <submittedName>
        <fullName evidence="2">Uncharacterized protein</fullName>
    </submittedName>
</protein>
<feature type="compositionally biased region" description="Polar residues" evidence="1">
    <location>
        <begin position="34"/>
        <end position="48"/>
    </location>
</feature>
<feature type="compositionally biased region" description="Polar residues" evidence="1">
    <location>
        <begin position="210"/>
        <end position="225"/>
    </location>
</feature>
<gene>
    <name evidence="2" type="ORF">DB88DRAFT_539338</name>
</gene>
<dbReference type="Proteomes" id="UP001182556">
    <property type="component" value="Unassembled WGS sequence"/>
</dbReference>
<comment type="caution">
    <text evidence="2">The sequence shown here is derived from an EMBL/GenBank/DDBJ whole genome shotgun (WGS) entry which is preliminary data.</text>
</comment>
<evidence type="ECO:0000313" key="2">
    <source>
        <dbReference type="EMBL" id="KAK1925945.1"/>
    </source>
</evidence>
<feature type="region of interest" description="Disordered" evidence="1">
    <location>
        <begin position="203"/>
        <end position="235"/>
    </location>
</feature>
<proteinExistence type="predicted"/>
<reference evidence="2" key="1">
    <citation type="submission" date="2023-02" db="EMBL/GenBank/DDBJ databases">
        <title>Identification and recombinant expression of a fungal hydrolase from Papiliotrema laurentii that hydrolyzes apple cutin and clears colloidal polyester polyurethane.</title>
        <authorList>
            <consortium name="DOE Joint Genome Institute"/>
            <person name="Roman V.A."/>
            <person name="Bojanowski C."/>
            <person name="Crable B.R."/>
            <person name="Wagner D.N."/>
            <person name="Hung C.S."/>
            <person name="Nadeau L.J."/>
            <person name="Schratz L."/>
            <person name="Haridas S."/>
            <person name="Pangilinan J."/>
            <person name="Lipzen A."/>
            <person name="Na H."/>
            <person name="Yan M."/>
            <person name="Ng V."/>
            <person name="Grigoriev I.V."/>
            <person name="Spatafora J.W."/>
            <person name="Barlow D."/>
            <person name="Biffinger J."/>
            <person name="Kelley-Loughnane N."/>
            <person name="Varaljay V.A."/>
            <person name="Crookes-Goodson W.J."/>
        </authorList>
    </citation>
    <scope>NUCLEOTIDE SEQUENCE</scope>
    <source>
        <strain evidence="2">5307AH</strain>
    </source>
</reference>
<name>A0AAD9FTK7_PAPLA</name>
<dbReference type="AlphaFoldDB" id="A0AAD9FTK7"/>
<keyword evidence="3" id="KW-1185">Reference proteome</keyword>
<feature type="region of interest" description="Disordered" evidence="1">
    <location>
        <begin position="1"/>
        <end position="58"/>
    </location>
</feature>
<dbReference type="EMBL" id="JAODAN010000003">
    <property type="protein sequence ID" value="KAK1925945.1"/>
    <property type="molecule type" value="Genomic_DNA"/>
</dbReference>
<accession>A0AAD9FTK7</accession>
<evidence type="ECO:0000313" key="3">
    <source>
        <dbReference type="Proteomes" id="UP001182556"/>
    </source>
</evidence>
<evidence type="ECO:0000256" key="1">
    <source>
        <dbReference type="SAM" id="MobiDB-lite"/>
    </source>
</evidence>
<organism evidence="2 3">
    <name type="scientific">Papiliotrema laurentii</name>
    <name type="common">Cryptococcus laurentii</name>
    <dbReference type="NCBI Taxonomy" id="5418"/>
    <lineage>
        <taxon>Eukaryota</taxon>
        <taxon>Fungi</taxon>
        <taxon>Dikarya</taxon>
        <taxon>Basidiomycota</taxon>
        <taxon>Agaricomycotina</taxon>
        <taxon>Tremellomycetes</taxon>
        <taxon>Tremellales</taxon>
        <taxon>Rhynchogastremaceae</taxon>
        <taxon>Papiliotrema</taxon>
    </lineage>
</organism>